<name>A0AAN9VVY0_9ORTH</name>
<dbReference type="PANTHER" id="PTHR11012:SF56">
    <property type="entry name" value="CHK KINASE-LIKE DOMAIN-CONTAINING PROTEIN-RELATED"/>
    <property type="match status" value="1"/>
</dbReference>
<evidence type="ECO:0000313" key="2">
    <source>
        <dbReference type="EMBL" id="KAK7872614.1"/>
    </source>
</evidence>
<proteinExistence type="predicted"/>
<dbReference type="Gene3D" id="3.90.1200.10">
    <property type="match status" value="1"/>
</dbReference>
<dbReference type="InterPro" id="IPR011009">
    <property type="entry name" value="Kinase-like_dom_sf"/>
</dbReference>
<dbReference type="InterPro" id="IPR004119">
    <property type="entry name" value="EcKL"/>
</dbReference>
<dbReference type="Pfam" id="PF02958">
    <property type="entry name" value="EcKL"/>
    <property type="match status" value="1"/>
</dbReference>
<dbReference type="AlphaFoldDB" id="A0AAN9VVY0"/>
<reference evidence="2 3" key="1">
    <citation type="submission" date="2024-03" db="EMBL/GenBank/DDBJ databases">
        <title>The genome assembly and annotation of the cricket Gryllus longicercus Weissman &amp; Gray.</title>
        <authorList>
            <person name="Szrajer S."/>
            <person name="Gray D."/>
            <person name="Ylla G."/>
        </authorList>
    </citation>
    <scope>NUCLEOTIDE SEQUENCE [LARGE SCALE GENOMIC DNA]</scope>
    <source>
        <strain evidence="2">DAG 2021-001</strain>
        <tissue evidence="2">Whole body minus gut</tissue>
    </source>
</reference>
<organism evidence="2 3">
    <name type="scientific">Gryllus longicercus</name>
    <dbReference type="NCBI Taxonomy" id="2509291"/>
    <lineage>
        <taxon>Eukaryota</taxon>
        <taxon>Metazoa</taxon>
        <taxon>Ecdysozoa</taxon>
        <taxon>Arthropoda</taxon>
        <taxon>Hexapoda</taxon>
        <taxon>Insecta</taxon>
        <taxon>Pterygota</taxon>
        <taxon>Neoptera</taxon>
        <taxon>Polyneoptera</taxon>
        <taxon>Orthoptera</taxon>
        <taxon>Ensifera</taxon>
        <taxon>Gryllidea</taxon>
        <taxon>Grylloidea</taxon>
        <taxon>Gryllidae</taxon>
        <taxon>Gryllinae</taxon>
        <taxon>Gryllus</taxon>
    </lineage>
</organism>
<evidence type="ECO:0000259" key="1">
    <source>
        <dbReference type="SMART" id="SM00587"/>
    </source>
</evidence>
<comment type="caution">
    <text evidence="2">The sequence shown here is derived from an EMBL/GenBank/DDBJ whole genome shotgun (WGS) entry which is preliminary data.</text>
</comment>
<dbReference type="EMBL" id="JAZDUA010000022">
    <property type="protein sequence ID" value="KAK7872614.1"/>
    <property type="molecule type" value="Genomic_DNA"/>
</dbReference>
<feature type="domain" description="CHK kinase-like" evidence="1">
    <location>
        <begin position="134"/>
        <end position="326"/>
    </location>
</feature>
<dbReference type="PANTHER" id="PTHR11012">
    <property type="entry name" value="PROTEIN KINASE-LIKE DOMAIN-CONTAINING"/>
    <property type="match status" value="1"/>
</dbReference>
<gene>
    <name evidence="2" type="ORF">R5R35_001951</name>
</gene>
<dbReference type="SUPFAM" id="SSF56112">
    <property type="entry name" value="Protein kinase-like (PK-like)"/>
    <property type="match status" value="1"/>
</dbReference>
<dbReference type="InterPro" id="IPR015897">
    <property type="entry name" value="CHK_kinase-like"/>
</dbReference>
<protein>
    <recommendedName>
        <fullName evidence="1">CHK kinase-like domain-containing protein</fullName>
    </recommendedName>
</protein>
<keyword evidence="3" id="KW-1185">Reference proteome</keyword>
<dbReference type="Proteomes" id="UP001378592">
    <property type="component" value="Unassembled WGS sequence"/>
</dbReference>
<dbReference type="SMART" id="SM00587">
    <property type="entry name" value="CHK"/>
    <property type="match status" value="1"/>
</dbReference>
<sequence>MASSPPDAVPKDEVSWIDNQLFESALEEKAEIVSIDVKRATSKGDNFQSSLYRTRVEYRIPGSDAIVVKDFIVKSLPPGEFMQMWILQSGIFRTEISVYSKALPNMYTFADSRLGETFKRFTPRFYQTTRPNTLILEDLKTQKFTMVPRKDRLDYTHAKLVLLYLARFHALSIAYSASHSDFFSDFEETMFSEKFRQFFDQFFPPIAGTLIAAVKSWDGFGDIVKKLERNQSKFVDKLLEVCKPAEKFTNVLAHGDCWMNNILFEYSESGEPIDLRFVDFQASRKSSPAIDLHYFLFTSLQNEVRNKKFDDLLQIYCNEVARFAKQLGYNESIFTYDELRQEMDRTLFFGFNSAITTMAGLLANPDDTPDMKDMTQEKLEKGDLQIFNKTYENPVFREIFQDLLPYFDKHGVFD</sequence>
<accession>A0AAN9VVY0</accession>
<evidence type="ECO:0000313" key="3">
    <source>
        <dbReference type="Proteomes" id="UP001378592"/>
    </source>
</evidence>